<evidence type="ECO:0000256" key="5">
    <source>
        <dbReference type="ARBA" id="ARBA00022741"/>
    </source>
</evidence>
<keyword evidence="5" id="KW-0547">Nucleotide-binding</keyword>
<dbReference type="OrthoDB" id="3823481at2"/>
<evidence type="ECO:0000256" key="3">
    <source>
        <dbReference type="ARBA" id="ARBA00022553"/>
    </source>
</evidence>
<dbReference type="InterPro" id="IPR036890">
    <property type="entry name" value="HATPase_C_sf"/>
</dbReference>
<dbReference type="Pfam" id="PF07730">
    <property type="entry name" value="HisKA_3"/>
    <property type="match status" value="1"/>
</dbReference>
<evidence type="ECO:0000256" key="2">
    <source>
        <dbReference type="ARBA" id="ARBA00012438"/>
    </source>
</evidence>
<gene>
    <name evidence="12" type="ORF">BU204_08610</name>
</gene>
<evidence type="ECO:0000256" key="7">
    <source>
        <dbReference type="ARBA" id="ARBA00022840"/>
    </source>
</evidence>
<dbReference type="InterPro" id="IPR050482">
    <property type="entry name" value="Sensor_HK_TwoCompSys"/>
</dbReference>
<dbReference type="Pfam" id="PF02518">
    <property type="entry name" value="HATPase_c"/>
    <property type="match status" value="1"/>
</dbReference>
<keyword evidence="9" id="KW-0812">Transmembrane</keyword>
<keyword evidence="9" id="KW-0472">Membrane</keyword>
<dbReference type="GO" id="GO:0016020">
    <property type="term" value="C:membrane"/>
    <property type="evidence" value="ECO:0007669"/>
    <property type="project" value="InterPro"/>
</dbReference>
<keyword evidence="13" id="KW-1185">Reference proteome</keyword>
<dbReference type="GO" id="GO:0005524">
    <property type="term" value="F:ATP binding"/>
    <property type="evidence" value="ECO:0007669"/>
    <property type="project" value="UniProtKB-KW"/>
</dbReference>
<keyword evidence="6" id="KW-0418">Kinase</keyword>
<feature type="domain" description="Signal transduction histidine kinase subgroup 3 dimerisation and phosphoacceptor" evidence="11">
    <location>
        <begin position="179"/>
        <end position="247"/>
    </location>
</feature>
<evidence type="ECO:0000259" key="11">
    <source>
        <dbReference type="Pfam" id="PF07730"/>
    </source>
</evidence>
<evidence type="ECO:0000256" key="4">
    <source>
        <dbReference type="ARBA" id="ARBA00022679"/>
    </source>
</evidence>
<dbReference type="SUPFAM" id="SSF55874">
    <property type="entry name" value="ATPase domain of HSP90 chaperone/DNA topoisomerase II/histidine kinase"/>
    <property type="match status" value="1"/>
</dbReference>
<comment type="caution">
    <text evidence="12">The sequence shown here is derived from an EMBL/GenBank/DDBJ whole genome shotgun (WGS) entry which is preliminary data.</text>
</comment>
<dbReference type="GO" id="GO:0046983">
    <property type="term" value="F:protein dimerization activity"/>
    <property type="evidence" value="ECO:0007669"/>
    <property type="project" value="InterPro"/>
</dbReference>
<dbReference type="Gene3D" id="1.20.5.1930">
    <property type="match status" value="1"/>
</dbReference>
<dbReference type="AlphaFoldDB" id="A0A1Q8CUE8"/>
<keyword evidence="9" id="KW-1133">Transmembrane helix</keyword>
<evidence type="ECO:0000313" key="12">
    <source>
        <dbReference type="EMBL" id="OLF17988.1"/>
    </source>
</evidence>
<evidence type="ECO:0000256" key="8">
    <source>
        <dbReference type="ARBA" id="ARBA00023012"/>
    </source>
</evidence>
<dbReference type="InterPro" id="IPR003594">
    <property type="entry name" value="HATPase_dom"/>
</dbReference>
<dbReference type="Proteomes" id="UP000185596">
    <property type="component" value="Unassembled WGS sequence"/>
</dbReference>
<keyword evidence="3" id="KW-0597">Phosphoprotein</keyword>
<evidence type="ECO:0000256" key="9">
    <source>
        <dbReference type="SAM" id="Phobius"/>
    </source>
</evidence>
<dbReference type="GO" id="GO:0000155">
    <property type="term" value="F:phosphorelay sensor kinase activity"/>
    <property type="evidence" value="ECO:0007669"/>
    <property type="project" value="InterPro"/>
</dbReference>
<name>A0A1Q8CUE8_9PSEU</name>
<accession>A0A1Q8CUE8</accession>
<proteinExistence type="predicted"/>
<feature type="transmembrane region" description="Helical" evidence="9">
    <location>
        <begin position="92"/>
        <end position="108"/>
    </location>
</feature>
<sequence length="391" mass="40284">MFAAEVAVLVAASVLDAVLALGDGRPTGIGATLLVSVVPYAGTAMAILAVLRRRFPHRIGWLGAAVVGLSVLDTGASAVAELVGIGQLSQPVVAEVLAVVLLVGAGVRRLPRGRAVTLALLAGAAVVAAPVVRFGVGSPAALLAAPAALLWGVALAVGLVLRDADSRHRAELRRVRTGERLQLARELHDLVTHYISGIVVRAQAARSLHGNPAAPEQDPAEVYGEIERAGADALAAMRTLVGMLRRDENILPPPGSGLGDVVRAAAAGRAAVRVAEELETLRVPPELAATVHRVVLESVTNAVRHGPQETKVRVEVRVEQDDLVLDVSNDTGRSAGPASPPGYGITGMTERVTALGGTLAAGPNSGGRWHTTARLPLGPENAPFQNLPRGV</sequence>
<dbReference type="STRING" id="1912961.BU204_08610"/>
<dbReference type="InterPro" id="IPR011712">
    <property type="entry name" value="Sig_transdc_His_kin_sub3_dim/P"/>
</dbReference>
<dbReference type="EC" id="2.7.13.3" evidence="2"/>
<evidence type="ECO:0000313" key="13">
    <source>
        <dbReference type="Proteomes" id="UP000185596"/>
    </source>
</evidence>
<feature type="transmembrane region" description="Helical" evidence="9">
    <location>
        <begin position="30"/>
        <end position="52"/>
    </location>
</feature>
<feature type="domain" description="Histidine kinase/HSP90-like ATPase" evidence="10">
    <location>
        <begin position="290"/>
        <end position="377"/>
    </location>
</feature>
<dbReference type="EMBL" id="MSIE01000013">
    <property type="protein sequence ID" value="OLF17988.1"/>
    <property type="molecule type" value="Genomic_DNA"/>
</dbReference>
<comment type="catalytic activity">
    <reaction evidence="1">
        <text>ATP + protein L-histidine = ADP + protein N-phospho-L-histidine.</text>
        <dbReference type="EC" id="2.7.13.3"/>
    </reaction>
</comment>
<keyword evidence="7" id="KW-0067">ATP-binding</keyword>
<feature type="transmembrane region" description="Helical" evidence="9">
    <location>
        <begin position="140"/>
        <end position="161"/>
    </location>
</feature>
<evidence type="ECO:0000259" key="10">
    <source>
        <dbReference type="Pfam" id="PF02518"/>
    </source>
</evidence>
<dbReference type="Gene3D" id="3.30.565.10">
    <property type="entry name" value="Histidine kinase-like ATPase, C-terminal domain"/>
    <property type="match status" value="1"/>
</dbReference>
<protein>
    <recommendedName>
        <fullName evidence="2">histidine kinase</fullName>
        <ecNumber evidence="2">2.7.13.3</ecNumber>
    </recommendedName>
</protein>
<keyword evidence="4" id="KW-0808">Transferase</keyword>
<keyword evidence="8" id="KW-0902">Two-component regulatory system</keyword>
<dbReference type="CDD" id="cd16917">
    <property type="entry name" value="HATPase_UhpB-NarQ-NarX-like"/>
    <property type="match status" value="1"/>
</dbReference>
<reference evidence="12 13" key="1">
    <citation type="submission" date="2016-12" db="EMBL/GenBank/DDBJ databases">
        <title>The draft genome sequence of Actinophytocola sp. 11-183.</title>
        <authorList>
            <person name="Wang W."/>
            <person name="Yuan L."/>
        </authorList>
    </citation>
    <scope>NUCLEOTIDE SEQUENCE [LARGE SCALE GENOMIC DNA]</scope>
    <source>
        <strain evidence="12 13">11-183</strain>
    </source>
</reference>
<evidence type="ECO:0000256" key="6">
    <source>
        <dbReference type="ARBA" id="ARBA00022777"/>
    </source>
</evidence>
<organism evidence="12 13">
    <name type="scientific">Actinophytocola xanthii</name>
    <dbReference type="NCBI Taxonomy" id="1912961"/>
    <lineage>
        <taxon>Bacteria</taxon>
        <taxon>Bacillati</taxon>
        <taxon>Actinomycetota</taxon>
        <taxon>Actinomycetes</taxon>
        <taxon>Pseudonocardiales</taxon>
        <taxon>Pseudonocardiaceae</taxon>
    </lineage>
</organism>
<dbReference type="PANTHER" id="PTHR24421">
    <property type="entry name" value="NITRATE/NITRITE SENSOR PROTEIN NARX-RELATED"/>
    <property type="match status" value="1"/>
</dbReference>
<dbReference type="PANTHER" id="PTHR24421:SF10">
    <property type="entry name" value="NITRATE_NITRITE SENSOR PROTEIN NARQ"/>
    <property type="match status" value="1"/>
</dbReference>
<evidence type="ECO:0000256" key="1">
    <source>
        <dbReference type="ARBA" id="ARBA00000085"/>
    </source>
</evidence>
<feature type="transmembrane region" description="Helical" evidence="9">
    <location>
        <begin position="59"/>
        <end position="80"/>
    </location>
</feature>
<feature type="transmembrane region" description="Helical" evidence="9">
    <location>
        <begin position="115"/>
        <end position="134"/>
    </location>
</feature>